<accession>A0A8X7VM10</accession>
<reference evidence="2 3" key="1">
    <citation type="submission" date="2020-02" db="EMBL/GenBank/DDBJ databases">
        <authorList>
            <person name="Ma Q."/>
            <person name="Huang Y."/>
            <person name="Song X."/>
            <person name="Pei D."/>
        </authorList>
    </citation>
    <scope>NUCLEOTIDE SEQUENCE [LARGE SCALE GENOMIC DNA]</scope>
    <source>
        <strain evidence="2">Sxm20200214</strain>
        <tissue evidence="2">Leaf</tissue>
    </source>
</reference>
<keyword evidence="3" id="KW-1185">Reference proteome</keyword>
<feature type="region of interest" description="Disordered" evidence="1">
    <location>
        <begin position="1"/>
        <end position="34"/>
    </location>
</feature>
<evidence type="ECO:0000313" key="3">
    <source>
        <dbReference type="Proteomes" id="UP000886595"/>
    </source>
</evidence>
<protein>
    <submittedName>
        <fullName evidence="2">Uncharacterized protein</fullName>
    </submittedName>
</protein>
<dbReference type="AlphaFoldDB" id="A0A8X7VM10"/>
<sequence>MQMERVSQRAQPHQAPVQTVTTCSRTHRSDSQGIHQHTMSQLSCQRLEPSWEVILGYKTVTCASLQECRDPGIWKVYKNAEINPANTEHSLGSGCTIKSLG</sequence>
<evidence type="ECO:0000313" key="2">
    <source>
        <dbReference type="EMBL" id="KAG2314238.1"/>
    </source>
</evidence>
<comment type="caution">
    <text evidence="2">The sequence shown here is derived from an EMBL/GenBank/DDBJ whole genome shotgun (WGS) entry which is preliminary data.</text>
</comment>
<dbReference type="EMBL" id="JAAMPC010000004">
    <property type="protein sequence ID" value="KAG2314238.1"/>
    <property type="molecule type" value="Genomic_DNA"/>
</dbReference>
<dbReference type="Proteomes" id="UP000886595">
    <property type="component" value="Unassembled WGS sequence"/>
</dbReference>
<evidence type="ECO:0000256" key="1">
    <source>
        <dbReference type="SAM" id="MobiDB-lite"/>
    </source>
</evidence>
<proteinExistence type="predicted"/>
<name>A0A8X7VM10_BRACI</name>
<gene>
    <name evidence="2" type="ORF">Bca52824_017360</name>
</gene>
<feature type="compositionally biased region" description="Polar residues" evidence="1">
    <location>
        <begin position="8"/>
        <end position="24"/>
    </location>
</feature>
<organism evidence="2 3">
    <name type="scientific">Brassica carinata</name>
    <name type="common">Ethiopian mustard</name>
    <name type="synonym">Abyssinian cabbage</name>
    <dbReference type="NCBI Taxonomy" id="52824"/>
    <lineage>
        <taxon>Eukaryota</taxon>
        <taxon>Viridiplantae</taxon>
        <taxon>Streptophyta</taxon>
        <taxon>Embryophyta</taxon>
        <taxon>Tracheophyta</taxon>
        <taxon>Spermatophyta</taxon>
        <taxon>Magnoliopsida</taxon>
        <taxon>eudicotyledons</taxon>
        <taxon>Gunneridae</taxon>
        <taxon>Pentapetalae</taxon>
        <taxon>rosids</taxon>
        <taxon>malvids</taxon>
        <taxon>Brassicales</taxon>
        <taxon>Brassicaceae</taxon>
        <taxon>Brassiceae</taxon>
        <taxon>Brassica</taxon>
    </lineage>
</organism>